<keyword evidence="3" id="KW-1185">Reference proteome</keyword>
<dbReference type="EMBL" id="JAAGNZ010000001">
    <property type="protein sequence ID" value="NEU65709.1"/>
    <property type="molecule type" value="Genomic_DNA"/>
</dbReference>
<accession>A0A6M0IBY7</accession>
<evidence type="ECO:0008006" key="4">
    <source>
        <dbReference type="Google" id="ProtNLM"/>
    </source>
</evidence>
<comment type="caution">
    <text evidence="2">The sequence shown here is derived from an EMBL/GenBank/DDBJ whole genome shotgun (WGS) entry which is preliminary data.</text>
</comment>
<gene>
    <name evidence="2" type="ORF">GK091_02365</name>
</gene>
<evidence type="ECO:0000313" key="3">
    <source>
        <dbReference type="Proteomes" id="UP000477386"/>
    </source>
</evidence>
<protein>
    <recommendedName>
        <fullName evidence="4">J domain-containing protein</fullName>
    </recommendedName>
</protein>
<dbReference type="AlphaFoldDB" id="A0A6M0IBY7"/>
<dbReference type="SUPFAM" id="SSF46565">
    <property type="entry name" value="Chaperone J-domain"/>
    <property type="match status" value="1"/>
</dbReference>
<reference evidence="2 3" key="1">
    <citation type="submission" date="2020-02" db="EMBL/GenBank/DDBJ databases">
        <title>Draft genome sequence of two Spirosoma agri KCTC 52727 and Spirosoma terrae KCTC 52035.</title>
        <authorList>
            <person name="Rojas J."/>
            <person name="Ambika Manirajan B."/>
            <person name="Ratering S."/>
            <person name="Suarez C."/>
            <person name="Schnell S."/>
        </authorList>
    </citation>
    <scope>NUCLEOTIDE SEQUENCE [LARGE SCALE GENOMIC DNA]</scope>
    <source>
        <strain evidence="2 3">KCTC 52727</strain>
    </source>
</reference>
<evidence type="ECO:0000313" key="2">
    <source>
        <dbReference type="EMBL" id="NEU65709.1"/>
    </source>
</evidence>
<dbReference type="Gene3D" id="1.10.287.110">
    <property type="entry name" value="DnaJ domain"/>
    <property type="match status" value="1"/>
</dbReference>
<feature type="region of interest" description="Disordered" evidence="1">
    <location>
        <begin position="1"/>
        <end position="21"/>
    </location>
</feature>
<organism evidence="2 3">
    <name type="scientific">Spirosoma agri</name>
    <dbReference type="NCBI Taxonomy" id="1987381"/>
    <lineage>
        <taxon>Bacteria</taxon>
        <taxon>Pseudomonadati</taxon>
        <taxon>Bacteroidota</taxon>
        <taxon>Cytophagia</taxon>
        <taxon>Cytophagales</taxon>
        <taxon>Cytophagaceae</taxon>
        <taxon>Spirosoma</taxon>
    </lineage>
</organism>
<evidence type="ECO:0000256" key="1">
    <source>
        <dbReference type="SAM" id="MobiDB-lite"/>
    </source>
</evidence>
<dbReference type="Proteomes" id="UP000477386">
    <property type="component" value="Unassembled WGS sequence"/>
</dbReference>
<feature type="region of interest" description="Disordered" evidence="1">
    <location>
        <begin position="174"/>
        <end position="205"/>
    </location>
</feature>
<sequence>MANPQLVHIPTPSKDKAPLSKAQKEFNRLTQKIGELEDELTQFRTAATAIQQRVYTDYEPLLREYNQLRANLVRVFDRAYERPDATKSEKKKLTDLIIDLAYDLISEHGMNELKPIFDKYDKDGFDAIDAESDQQVSDVMKEVVSSMYGIEIDEHADVSTQEKFMAYLDEQMQARQANEQQERDEKRAKKPKSAKQQAREAKKQLDERNITKAVRTLYMDLVKAFHPDREPDEAEKVRKTEIMQRVTEAYEKSDLLALLRLQLEFDRIDQQHLESLADIQLKYYNKILKQQVDELSDELFTLQTQLASMLGKPFGLVSSPVGLELSFNNDIRALKRSIKDAKRDVKDLSDPSILKGWLKSYKV</sequence>
<proteinExistence type="predicted"/>
<dbReference type="RefSeq" id="WP_164035016.1">
    <property type="nucleotide sequence ID" value="NZ_JAAGNZ010000001.1"/>
</dbReference>
<dbReference type="InterPro" id="IPR036869">
    <property type="entry name" value="J_dom_sf"/>
</dbReference>
<name>A0A6M0IBY7_9BACT</name>